<sequence length="122" mass="13909">MLQYLNPGITLTAIGVAHLNYGLTVPRVSKPFLALFKLGYFGKAIPENDGGFWFQMSGLFMITTGEMIRYYLRDTKKQLPPQLGYYFIGIGLFGWLAVGFTERHGFYMLVAEGIYMLTYKNK</sequence>
<gene>
    <name evidence="2" type="ORF">HK103_004506</name>
</gene>
<reference evidence="2" key="1">
    <citation type="submission" date="2020-05" db="EMBL/GenBank/DDBJ databases">
        <title>Phylogenomic resolution of chytrid fungi.</title>
        <authorList>
            <person name="Stajich J.E."/>
            <person name="Amses K."/>
            <person name="Simmons R."/>
            <person name="Seto K."/>
            <person name="Myers J."/>
            <person name="Bonds A."/>
            <person name="Quandt C.A."/>
            <person name="Barry K."/>
            <person name="Liu P."/>
            <person name="Grigoriev I."/>
            <person name="Longcore J.E."/>
            <person name="James T.Y."/>
        </authorList>
    </citation>
    <scope>NUCLEOTIDE SEQUENCE</scope>
    <source>
        <strain evidence="2">PLAUS21</strain>
    </source>
</reference>
<dbReference type="InterPro" id="IPR045590">
    <property type="entry name" value="DUF6463"/>
</dbReference>
<evidence type="ECO:0000313" key="2">
    <source>
        <dbReference type="EMBL" id="KAJ3257431.1"/>
    </source>
</evidence>
<protein>
    <submittedName>
        <fullName evidence="2">Uncharacterized protein</fullName>
    </submittedName>
</protein>
<keyword evidence="1" id="KW-0812">Transmembrane</keyword>
<evidence type="ECO:0000256" key="1">
    <source>
        <dbReference type="SAM" id="Phobius"/>
    </source>
</evidence>
<name>A0AAD5Y5R5_9FUNG</name>
<keyword evidence="1" id="KW-1133">Transmembrane helix</keyword>
<dbReference type="EMBL" id="JADGKB010000038">
    <property type="protein sequence ID" value="KAJ3257431.1"/>
    <property type="molecule type" value="Genomic_DNA"/>
</dbReference>
<feature type="transmembrane region" description="Helical" evidence="1">
    <location>
        <begin position="52"/>
        <end position="71"/>
    </location>
</feature>
<organism evidence="2 3">
    <name type="scientific">Boothiomyces macroporosus</name>
    <dbReference type="NCBI Taxonomy" id="261099"/>
    <lineage>
        <taxon>Eukaryota</taxon>
        <taxon>Fungi</taxon>
        <taxon>Fungi incertae sedis</taxon>
        <taxon>Chytridiomycota</taxon>
        <taxon>Chytridiomycota incertae sedis</taxon>
        <taxon>Chytridiomycetes</taxon>
        <taxon>Rhizophydiales</taxon>
        <taxon>Terramycetaceae</taxon>
        <taxon>Boothiomyces</taxon>
    </lineage>
</organism>
<proteinExistence type="predicted"/>
<dbReference type="Proteomes" id="UP001210925">
    <property type="component" value="Unassembled WGS sequence"/>
</dbReference>
<comment type="caution">
    <text evidence="2">The sequence shown here is derived from an EMBL/GenBank/DDBJ whole genome shotgun (WGS) entry which is preliminary data.</text>
</comment>
<keyword evidence="1" id="KW-0472">Membrane</keyword>
<keyword evidence="3" id="KW-1185">Reference proteome</keyword>
<dbReference type="AlphaFoldDB" id="A0AAD5Y5R5"/>
<evidence type="ECO:0000313" key="3">
    <source>
        <dbReference type="Proteomes" id="UP001210925"/>
    </source>
</evidence>
<accession>A0AAD5Y5R5</accession>
<feature type="transmembrane region" description="Helical" evidence="1">
    <location>
        <begin position="83"/>
        <end position="100"/>
    </location>
</feature>
<dbReference type="Pfam" id="PF20064">
    <property type="entry name" value="DUF6463"/>
    <property type="match status" value="1"/>
</dbReference>